<dbReference type="InterPro" id="IPR048342">
    <property type="entry name" value="DUF1285_C"/>
</dbReference>
<reference evidence="3 4" key="1">
    <citation type="submission" date="2021-07" db="EMBL/GenBank/DDBJ databases">
        <authorList>
            <person name="So Y."/>
        </authorList>
    </citation>
    <scope>NUCLEOTIDE SEQUENCE [LARGE SCALE GENOMIC DNA]</scope>
    <source>
        <strain evidence="3 4">HJA6</strain>
    </source>
</reference>
<dbReference type="InterPro" id="IPR048341">
    <property type="entry name" value="DUF1285_N"/>
</dbReference>
<name>A0ABS7A8M4_9PROT</name>
<feature type="domain" description="DUF1285" evidence="2">
    <location>
        <begin position="87"/>
        <end position="186"/>
    </location>
</feature>
<dbReference type="Pfam" id="PF06938">
    <property type="entry name" value="DUF1285_N"/>
    <property type="match status" value="1"/>
</dbReference>
<dbReference type="InterPro" id="IPR023361">
    <property type="entry name" value="DUF1285_beta_roll_sf"/>
</dbReference>
<dbReference type="Pfam" id="PF21028">
    <property type="entry name" value="DUF1285_C"/>
    <property type="match status" value="1"/>
</dbReference>
<dbReference type="EMBL" id="JAHYBZ010000003">
    <property type="protein sequence ID" value="MBW6398102.1"/>
    <property type="molecule type" value="Genomic_DNA"/>
</dbReference>
<dbReference type="InterPro" id="IPR010707">
    <property type="entry name" value="DUF1285"/>
</dbReference>
<feature type="domain" description="DUF1285" evidence="1">
    <location>
        <begin position="28"/>
        <end position="86"/>
    </location>
</feature>
<organism evidence="3 4">
    <name type="scientific">Roseomonas alba</name>
    <dbReference type="NCBI Taxonomy" id="2846776"/>
    <lineage>
        <taxon>Bacteria</taxon>
        <taxon>Pseudomonadati</taxon>
        <taxon>Pseudomonadota</taxon>
        <taxon>Alphaproteobacteria</taxon>
        <taxon>Acetobacterales</taxon>
        <taxon>Roseomonadaceae</taxon>
        <taxon>Roseomonas</taxon>
    </lineage>
</organism>
<evidence type="ECO:0000313" key="4">
    <source>
        <dbReference type="Proteomes" id="UP001196565"/>
    </source>
</evidence>
<dbReference type="PIRSF" id="PIRSF029557">
    <property type="entry name" value="UCP029557"/>
    <property type="match status" value="1"/>
</dbReference>
<protein>
    <submittedName>
        <fullName evidence="3">DUF1285 domain-containing protein</fullName>
    </submittedName>
</protein>
<proteinExistence type="predicted"/>
<sequence>MENMSGARPPGTACVPAPGTVLARAKTECGNYAIRIGRDGTWYYRGSAIQRKPLVCLFASILKRGEDGAYWLETPVERGRIEVEDAPFVAVELFWRDCDCGGGAPRQCLTFRTNLDEMVTADPAHPIRVALCPVTREPRPYITVRPGLEARISRAVFYELVALAQAEEVDGRQVLGVWSEGIFFPIDDVPDLDMAAD</sequence>
<dbReference type="Gene3D" id="3.10.540.10">
    <property type="entry name" value="duf1285 like domain"/>
    <property type="match status" value="1"/>
</dbReference>
<evidence type="ECO:0000259" key="1">
    <source>
        <dbReference type="Pfam" id="PF06938"/>
    </source>
</evidence>
<dbReference type="Gene3D" id="2.30.270.10">
    <property type="entry name" value="duf1285 protein"/>
    <property type="match status" value="1"/>
</dbReference>
<evidence type="ECO:0000259" key="2">
    <source>
        <dbReference type="Pfam" id="PF21028"/>
    </source>
</evidence>
<gene>
    <name evidence="3" type="ORF">KPL78_09610</name>
</gene>
<comment type="caution">
    <text evidence="3">The sequence shown here is derived from an EMBL/GenBank/DDBJ whole genome shotgun (WGS) entry which is preliminary data.</text>
</comment>
<dbReference type="Proteomes" id="UP001196565">
    <property type="component" value="Unassembled WGS sequence"/>
</dbReference>
<evidence type="ECO:0000313" key="3">
    <source>
        <dbReference type="EMBL" id="MBW6398102.1"/>
    </source>
</evidence>
<keyword evidence="4" id="KW-1185">Reference proteome</keyword>
<accession>A0ABS7A8M4</accession>